<dbReference type="InterPro" id="IPR003591">
    <property type="entry name" value="Leu-rich_rpt_typical-subtyp"/>
</dbReference>
<name>A0AA88JCY1_FICCA</name>
<evidence type="ECO:0000259" key="5">
    <source>
        <dbReference type="Pfam" id="PF23598"/>
    </source>
</evidence>
<keyword evidence="2" id="KW-0677">Repeat</keyword>
<dbReference type="GO" id="GO:0006952">
    <property type="term" value="P:defense response"/>
    <property type="evidence" value="ECO:0007669"/>
    <property type="project" value="UniProtKB-KW"/>
</dbReference>
<dbReference type="PANTHER" id="PTHR33463:SF202">
    <property type="entry name" value="NB-ARC DOMAIN-CONTAINING PROTEIN"/>
    <property type="match status" value="1"/>
</dbReference>
<feature type="domain" description="Disease resistance R13L4/SHOC-2-like LRR" evidence="5">
    <location>
        <begin position="199"/>
        <end position="472"/>
    </location>
</feature>
<dbReference type="Gene3D" id="3.80.10.10">
    <property type="entry name" value="Ribonuclease Inhibitor"/>
    <property type="match status" value="3"/>
</dbReference>
<evidence type="ECO:0000313" key="6">
    <source>
        <dbReference type="EMBL" id="GMN69251.1"/>
    </source>
</evidence>
<protein>
    <submittedName>
        <fullName evidence="8">Uncharacterized protein</fullName>
    </submittedName>
</protein>
<dbReference type="InterPro" id="IPR032675">
    <property type="entry name" value="LRR_dom_sf"/>
</dbReference>
<dbReference type="AlphaFoldDB" id="A0AA88JCY1"/>
<dbReference type="SMART" id="SM00369">
    <property type="entry name" value="LRR_TYP"/>
    <property type="match status" value="3"/>
</dbReference>
<evidence type="ECO:0000259" key="4">
    <source>
        <dbReference type="Pfam" id="PF23559"/>
    </source>
</evidence>
<evidence type="ECO:0000313" key="9">
    <source>
        <dbReference type="EMBL" id="GMN69267.1"/>
    </source>
</evidence>
<reference evidence="8" key="1">
    <citation type="submission" date="2023-07" db="EMBL/GenBank/DDBJ databases">
        <title>draft genome sequence of fig (Ficus carica).</title>
        <authorList>
            <person name="Takahashi T."/>
            <person name="Nishimura K."/>
        </authorList>
    </citation>
    <scope>NUCLEOTIDE SEQUENCE</scope>
</reference>
<dbReference type="Proteomes" id="UP001187192">
    <property type="component" value="Unassembled WGS sequence"/>
</dbReference>
<dbReference type="InterPro" id="IPR050905">
    <property type="entry name" value="Plant_NBS-LRR"/>
</dbReference>
<dbReference type="Pfam" id="PF23598">
    <property type="entry name" value="LRR_14"/>
    <property type="match status" value="1"/>
</dbReference>
<dbReference type="InterPro" id="IPR055414">
    <property type="entry name" value="LRR_R13L4/SHOC2-like"/>
</dbReference>
<gene>
    <name evidence="6" type="ORF">TIFTF001_038303</name>
    <name evidence="7" type="ORF">TIFTF001_038306</name>
    <name evidence="8" type="ORF">TIFTF001_038312</name>
    <name evidence="9" type="ORF">TIFTF001_038315</name>
</gene>
<dbReference type="SUPFAM" id="SSF52058">
    <property type="entry name" value="L domain-like"/>
    <property type="match status" value="2"/>
</dbReference>
<dbReference type="EMBL" id="BTGU01000805">
    <property type="protein sequence ID" value="GMN69260.1"/>
    <property type="molecule type" value="Genomic_DNA"/>
</dbReference>
<dbReference type="EMBL" id="BTGU01000804">
    <property type="protein sequence ID" value="GMN69258.1"/>
    <property type="molecule type" value="Genomic_DNA"/>
</dbReference>
<proteinExistence type="predicted"/>
<organism evidence="8 10">
    <name type="scientific">Ficus carica</name>
    <name type="common">Common fig</name>
    <dbReference type="NCBI Taxonomy" id="3494"/>
    <lineage>
        <taxon>Eukaryota</taxon>
        <taxon>Viridiplantae</taxon>
        <taxon>Streptophyta</taxon>
        <taxon>Embryophyta</taxon>
        <taxon>Tracheophyta</taxon>
        <taxon>Spermatophyta</taxon>
        <taxon>Magnoliopsida</taxon>
        <taxon>eudicotyledons</taxon>
        <taxon>Gunneridae</taxon>
        <taxon>Pentapetalae</taxon>
        <taxon>rosids</taxon>
        <taxon>fabids</taxon>
        <taxon>Rosales</taxon>
        <taxon>Moraceae</taxon>
        <taxon>Ficeae</taxon>
        <taxon>Ficus</taxon>
    </lineage>
</organism>
<keyword evidence="3" id="KW-0611">Plant defense</keyword>
<dbReference type="Gene3D" id="1.10.10.10">
    <property type="entry name" value="Winged helix-like DNA-binding domain superfamily/Winged helix DNA-binding domain"/>
    <property type="match status" value="1"/>
</dbReference>
<evidence type="ECO:0000256" key="1">
    <source>
        <dbReference type="ARBA" id="ARBA00022614"/>
    </source>
</evidence>
<evidence type="ECO:0000256" key="3">
    <source>
        <dbReference type="ARBA" id="ARBA00022821"/>
    </source>
</evidence>
<dbReference type="PANTHER" id="PTHR33463">
    <property type="entry name" value="NB-ARC DOMAIN-CONTAINING PROTEIN-RELATED"/>
    <property type="match status" value="1"/>
</dbReference>
<dbReference type="InterPro" id="IPR001611">
    <property type="entry name" value="Leu-rich_rpt"/>
</dbReference>
<evidence type="ECO:0000313" key="7">
    <source>
        <dbReference type="EMBL" id="GMN69258.1"/>
    </source>
</evidence>
<dbReference type="InterPro" id="IPR058922">
    <property type="entry name" value="WHD_DRP"/>
</dbReference>
<keyword evidence="10" id="KW-1185">Reference proteome</keyword>
<evidence type="ECO:0000313" key="10">
    <source>
        <dbReference type="Proteomes" id="UP001187192"/>
    </source>
</evidence>
<dbReference type="EMBL" id="BTGU01000806">
    <property type="protein sequence ID" value="GMN69267.1"/>
    <property type="molecule type" value="Genomic_DNA"/>
</dbReference>
<feature type="domain" description="Disease resistance protein winged helix" evidence="4">
    <location>
        <begin position="56"/>
        <end position="124"/>
    </location>
</feature>
<evidence type="ECO:0000256" key="2">
    <source>
        <dbReference type="ARBA" id="ARBA00022737"/>
    </source>
</evidence>
<dbReference type="Pfam" id="PF23559">
    <property type="entry name" value="WHD_DRP"/>
    <property type="match status" value="1"/>
</dbReference>
<evidence type="ECO:0000313" key="8">
    <source>
        <dbReference type="EMBL" id="GMN69260.1"/>
    </source>
</evidence>
<dbReference type="InterPro" id="IPR036388">
    <property type="entry name" value="WH-like_DNA-bd_sf"/>
</dbReference>
<accession>A0AA88JCY1</accession>
<dbReference type="FunFam" id="1.10.10.10:FF:000322">
    <property type="entry name" value="Probable disease resistance protein At1g63360"/>
    <property type="match status" value="1"/>
</dbReference>
<keyword evidence="1" id="KW-0433">Leucine-rich repeat</keyword>
<sequence>MRGKTKVEQWDHALMQLRRSKPQIRGVEEKVFSPLKWSYDSLKDENTKACFLYCALFPEDFSIEISELVQCWTAEGFIDEHLNSDNSTYVNGIVMVETLKDSCLLEDGARRGTIKMHDVVRDVAIWIASLLEDGLKSLVCSGINLSEISKSVFSNSLKRVSFMNNKISELPDCEIQGSEVSTLLLQGNHQLEIVPERFLQSFPALRVLNISKSRIQSLPPSLLHLSDLRALLLGNCILLEMLPLLGMLSQLQILDLTATCISELPKEMGNLIYLRQVKLSHSTQLRSIAAGIVSKWTCLEVLDMAHSSYTWGARGEVEEGQATFEELGCLKQLVMLSINLKSIPWMVSVILSSMHRLRKFQFFIGDGAINFPNNHDEQMVTISRLNLSMERVRWFLANASSLVLNKCSLKEMVQELAVSSVCHSERNNAGIFEGLRLLTITGSNFASKPNGGCVSPHDIFPNLEELHLHNLNSLESISELFGHLGLTYSKLKLIEVSSCPDMKCLLYYGCFILSLPILETIKVSSCIKLEHLFNYTSEQSSGENPAVVPKLRILELKNLTELATLCGRKETWPCLERVFVVQCCQLTNLPLSVRNANTIKEIKGEPTWWSGLRWDDEDTKLALQPRYRPIGFWRQDTGRF</sequence>
<comment type="caution">
    <text evidence="8">The sequence shown here is derived from an EMBL/GenBank/DDBJ whole genome shotgun (WGS) entry which is preliminary data.</text>
</comment>
<dbReference type="EMBL" id="BTGU01000803">
    <property type="protein sequence ID" value="GMN69251.1"/>
    <property type="molecule type" value="Genomic_DNA"/>
</dbReference>
<dbReference type="PROSITE" id="PS51450">
    <property type="entry name" value="LRR"/>
    <property type="match status" value="1"/>
</dbReference>